<proteinExistence type="predicted"/>
<dbReference type="AlphaFoldDB" id="A0A485BDW0"/>
<reference evidence="1 2" key="1">
    <citation type="submission" date="2019-03" db="EMBL/GenBank/DDBJ databases">
        <authorList>
            <consortium name="Pathogen Informatics"/>
        </authorList>
    </citation>
    <scope>NUCLEOTIDE SEQUENCE [LARGE SCALE GENOMIC DNA]</scope>
    <source>
        <strain evidence="1 2">NCTC12998</strain>
    </source>
</reference>
<name>A0A485BDW0_RAOPL</name>
<dbReference type="Proteomes" id="UP000345637">
    <property type="component" value="Unassembled WGS sequence"/>
</dbReference>
<evidence type="ECO:0000313" key="1">
    <source>
        <dbReference type="EMBL" id="VFS71927.1"/>
    </source>
</evidence>
<organism evidence="1 2">
    <name type="scientific">Raoultella planticola</name>
    <name type="common">Klebsiella planticola</name>
    <dbReference type="NCBI Taxonomy" id="575"/>
    <lineage>
        <taxon>Bacteria</taxon>
        <taxon>Pseudomonadati</taxon>
        <taxon>Pseudomonadota</taxon>
        <taxon>Gammaproteobacteria</taxon>
        <taxon>Enterobacterales</taxon>
        <taxon>Enterobacteriaceae</taxon>
        <taxon>Klebsiella/Raoultella group</taxon>
        <taxon>Raoultella</taxon>
    </lineage>
</organism>
<gene>
    <name evidence="1" type="ORF">NCTC12998_04226</name>
</gene>
<evidence type="ECO:0000313" key="2">
    <source>
        <dbReference type="Proteomes" id="UP000345637"/>
    </source>
</evidence>
<sequence>MVCPFYNKRLITFAGPTCRGTEFAVALVHAVINHAFFFCLQ</sequence>
<dbReference type="EMBL" id="CAADJE010000024">
    <property type="protein sequence ID" value="VFS71927.1"/>
    <property type="molecule type" value="Genomic_DNA"/>
</dbReference>
<accession>A0A485BDW0</accession>
<protein>
    <submittedName>
        <fullName evidence="1">Uncharacterized protein</fullName>
    </submittedName>
</protein>